<evidence type="ECO:0000256" key="10">
    <source>
        <dbReference type="ARBA" id="ARBA00034617"/>
    </source>
</evidence>
<evidence type="ECO:0000259" key="14">
    <source>
        <dbReference type="PROSITE" id="PS50158"/>
    </source>
</evidence>
<feature type="domain" description="Helicase C-terminal" evidence="16">
    <location>
        <begin position="793"/>
        <end position="971"/>
    </location>
</feature>
<dbReference type="PROSITE" id="PS51194">
    <property type="entry name" value="HELICASE_CTER"/>
    <property type="match status" value="1"/>
</dbReference>
<evidence type="ECO:0000259" key="16">
    <source>
        <dbReference type="PROSITE" id="PS51194"/>
    </source>
</evidence>
<dbReference type="EMBL" id="JH668882">
    <property type="protein sequence ID" value="KAG6462692.1"/>
    <property type="molecule type" value="Genomic_DNA"/>
</dbReference>
<comment type="subcellular location">
    <subcellularLocation>
        <location evidence="1">Nucleus</location>
    </subcellularLocation>
</comment>
<keyword evidence="6" id="KW-0067">ATP-binding</keyword>
<evidence type="ECO:0000256" key="9">
    <source>
        <dbReference type="ARBA" id="ARBA00023242"/>
    </source>
</evidence>
<dbReference type="NCBIfam" id="TIGR00614">
    <property type="entry name" value="recQ_fam"/>
    <property type="match status" value="1"/>
</dbReference>
<feature type="domain" description="CCHC-type" evidence="14">
    <location>
        <begin position="474"/>
        <end position="487"/>
    </location>
</feature>
<comment type="caution">
    <text evidence="17">The sequence shown here is derived from an EMBL/GenBank/DDBJ whole genome shotgun (WGS) entry which is preliminary data.</text>
</comment>
<name>A0A921ZTI9_MANSE</name>
<keyword evidence="5" id="KW-0347">Helicase</keyword>
<protein>
    <recommendedName>
        <fullName evidence="11">DNA 3'-5' helicase</fullName>
        <ecNumber evidence="11">5.6.2.4</ecNumber>
    </recommendedName>
</protein>
<dbReference type="Proteomes" id="UP000791440">
    <property type="component" value="Unassembled WGS sequence"/>
</dbReference>
<evidence type="ECO:0000256" key="12">
    <source>
        <dbReference type="ARBA" id="ARBA00049360"/>
    </source>
</evidence>
<dbReference type="PROSITE" id="PS51192">
    <property type="entry name" value="HELICASE_ATP_BIND_1"/>
    <property type="match status" value="1"/>
</dbReference>
<dbReference type="GO" id="GO:0003677">
    <property type="term" value="F:DNA binding"/>
    <property type="evidence" value="ECO:0007669"/>
    <property type="project" value="UniProtKB-KW"/>
</dbReference>
<dbReference type="GO" id="GO:0005634">
    <property type="term" value="C:nucleus"/>
    <property type="evidence" value="ECO:0007669"/>
    <property type="project" value="UniProtKB-SubCell"/>
</dbReference>
<evidence type="ECO:0000256" key="4">
    <source>
        <dbReference type="ARBA" id="ARBA00022801"/>
    </source>
</evidence>
<dbReference type="GO" id="GO:0005694">
    <property type="term" value="C:chromosome"/>
    <property type="evidence" value="ECO:0007669"/>
    <property type="project" value="TreeGrafter"/>
</dbReference>
<keyword evidence="8" id="KW-0413">Isomerase</keyword>
<dbReference type="SMART" id="SM00490">
    <property type="entry name" value="HELICc"/>
    <property type="match status" value="1"/>
</dbReference>
<evidence type="ECO:0000256" key="11">
    <source>
        <dbReference type="ARBA" id="ARBA00034808"/>
    </source>
</evidence>
<keyword evidence="9" id="KW-0539">Nucleus</keyword>
<proteinExistence type="inferred from homology"/>
<keyword evidence="18" id="KW-1185">Reference proteome</keyword>
<dbReference type="FunFam" id="3.40.50.300:FF:000772">
    <property type="entry name" value="ATP-dependent DNA helicase Q4"/>
    <property type="match status" value="1"/>
</dbReference>
<organism evidence="17 18">
    <name type="scientific">Manduca sexta</name>
    <name type="common">Tobacco hawkmoth</name>
    <name type="synonym">Tobacco hornworm</name>
    <dbReference type="NCBI Taxonomy" id="7130"/>
    <lineage>
        <taxon>Eukaryota</taxon>
        <taxon>Metazoa</taxon>
        <taxon>Ecdysozoa</taxon>
        <taxon>Arthropoda</taxon>
        <taxon>Hexapoda</taxon>
        <taxon>Insecta</taxon>
        <taxon>Pterygota</taxon>
        <taxon>Neoptera</taxon>
        <taxon>Endopterygota</taxon>
        <taxon>Lepidoptera</taxon>
        <taxon>Glossata</taxon>
        <taxon>Ditrysia</taxon>
        <taxon>Bombycoidea</taxon>
        <taxon>Sphingidae</taxon>
        <taxon>Sphinginae</taxon>
        <taxon>Sphingini</taxon>
        <taxon>Manduca</taxon>
    </lineage>
</organism>
<dbReference type="InterPro" id="IPR027417">
    <property type="entry name" value="P-loop_NTPase"/>
</dbReference>
<evidence type="ECO:0000256" key="7">
    <source>
        <dbReference type="ARBA" id="ARBA00023125"/>
    </source>
</evidence>
<dbReference type="GO" id="GO:0043138">
    <property type="term" value="F:3'-5' DNA helicase activity"/>
    <property type="evidence" value="ECO:0007669"/>
    <property type="project" value="UniProtKB-EC"/>
</dbReference>
<dbReference type="PANTHER" id="PTHR13710">
    <property type="entry name" value="DNA HELICASE RECQ FAMILY MEMBER"/>
    <property type="match status" value="1"/>
</dbReference>
<comment type="catalytic activity">
    <reaction evidence="12">
        <text>ATP + H2O = ADP + phosphate + H(+)</text>
        <dbReference type="Rhea" id="RHEA:13065"/>
        <dbReference type="ChEBI" id="CHEBI:15377"/>
        <dbReference type="ChEBI" id="CHEBI:15378"/>
        <dbReference type="ChEBI" id="CHEBI:30616"/>
        <dbReference type="ChEBI" id="CHEBI:43474"/>
        <dbReference type="ChEBI" id="CHEBI:456216"/>
    </reaction>
</comment>
<dbReference type="SUPFAM" id="SSF52540">
    <property type="entry name" value="P-loop containing nucleoside triphosphate hydrolases"/>
    <property type="match status" value="1"/>
</dbReference>
<dbReference type="Gene3D" id="3.40.50.300">
    <property type="entry name" value="P-loop containing nucleotide triphosphate hydrolases"/>
    <property type="match status" value="2"/>
</dbReference>
<evidence type="ECO:0000256" key="5">
    <source>
        <dbReference type="ARBA" id="ARBA00022806"/>
    </source>
</evidence>
<evidence type="ECO:0000259" key="15">
    <source>
        <dbReference type="PROSITE" id="PS51192"/>
    </source>
</evidence>
<reference evidence="17" key="2">
    <citation type="submission" date="2020-12" db="EMBL/GenBank/DDBJ databases">
        <authorList>
            <person name="Kanost M."/>
        </authorList>
    </citation>
    <scope>NUCLEOTIDE SEQUENCE</scope>
</reference>
<dbReference type="PANTHER" id="PTHR13710:SF108">
    <property type="entry name" value="ATP-DEPENDENT DNA HELICASE Q4"/>
    <property type="match status" value="1"/>
</dbReference>
<evidence type="ECO:0000256" key="1">
    <source>
        <dbReference type="ARBA" id="ARBA00004123"/>
    </source>
</evidence>
<dbReference type="GO" id="GO:0000724">
    <property type="term" value="P:double-strand break repair via homologous recombination"/>
    <property type="evidence" value="ECO:0007669"/>
    <property type="project" value="TreeGrafter"/>
</dbReference>
<dbReference type="InterPro" id="IPR004589">
    <property type="entry name" value="DNA_helicase_ATP-dep_RecQ"/>
</dbReference>
<evidence type="ECO:0000256" key="13">
    <source>
        <dbReference type="PROSITE-ProRule" id="PRU00047"/>
    </source>
</evidence>
<keyword evidence="4" id="KW-0378">Hydrolase</keyword>
<dbReference type="GO" id="GO:0016787">
    <property type="term" value="F:hydrolase activity"/>
    <property type="evidence" value="ECO:0007669"/>
    <property type="project" value="UniProtKB-KW"/>
</dbReference>
<keyword evidence="13" id="KW-0863">Zinc-finger</keyword>
<dbReference type="Gene3D" id="1.10.10.1460">
    <property type="match status" value="1"/>
</dbReference>
<accession>A0A921ZTI9</accession>
<dbReference type="InterPro" id="IPR014001">
    <property type="entry name" value="Helicase_ATP-bd"/>
</dbReference>
<dbReference type="InterPro" id="IPR001878">
    <property type="entry name" value="Znf_CCHC"/>
</dbReference>
<feature type="domain" description="Helicase ATP-binding" evidence="15">
    <location>
        <begin position="593"/>
        <end position="770"/>
    </location>
</feature>
<dbReference type="GO" id="GO:0005737">
    <property type="term" value="C:cytoplasm"/>
    <property type="evidence" value="ECO:0007669"/>
    <property type="project" value="TreeGrafter"/>
</dbReference>
<dbReference type="GO" id="GO:0005524">
    <property type="term" value="F:ATP binding"/>
    <property type="evidence" value="ECO:0007669"/>
    <property type="project" value="UniProtKB-KW"/>
</dbReference>
<evidence type="ECO:0000256" key="8">
    <source>
        <dbReference type="ARBA" id="ARBA00023235"/>
    </source>
</evidence>
<sequence length="1284" mass="145488">MVCCFLLLETKILPIQKFISIFNFLYVIRYFKMDLIESIKKDKAYLKCKLIVKTWENEFKTMYSRTPSKFDIKEAPSKIKYAYKKYFQLKSTALENSLSVCDIDENIDMSLEPISNDTLKSVPTTPEKDMPMLPTGQELDNLISQVQVQHCSNKLHPCTENLSKKLFHNRKFSLRNPRKLGVAKSQSALDTIIKRSSQEHGEKTFNSESILTDETIKPYTDLEKIIIPTPLLKFNDCKNSPNVRVLDKAWLKRTTGIETEELEYNSCYEESKKFGIRNIDIPTKNTLDIVENSESEDDIAISKLKPALKKRKMHICDFENQGRHNETINNVKIDNEKQWSTKKETNKHKVKKQVGKVNCEAEDSPPDIKEYVPFALDKDILPRHSEVLKNMNTTGPASKDKKQEKAESSASAAITNKIKLGTLNDNFVKINIEKKVFVRGKKSINFSKYKKQQWKNKKALHGGMEFPESGKISCFKCGGTGHMSIYCAAHKGESLLPLESYNDNDLPTLGDMQKYVSDQSNEKQTLSEQLNVTFKPSEIPESFLSILKEPSNSCNANIKPVYNTSQEIPTNDLLDVLHKFGHESFKSGQEQTIKRILCGMSTLLILSTGGGKSLCYQLPAYIYSQHYKCITLVISPLVSLMEDQVLNMPEFLKAGCLHTNQSPTQRRKIVQCLKDGLINILLISPEALISGDTSNGFAGLFKSLPQIAFACIDEAHCVSQWSHNFRPSYLMISRVLREKLNVKCILGLTATASQTTIKSIIQHLNISDGISGVITNPNLPDNLCLSVSFERDKDKGLISFLNSERISSFNSIIVYCIRRDECERVAAMLRSSLQEVGKMNMEKPSKKRKRMSYIAESYHAGMSAAQRKKIQTHFMNGALRIIVATVAFGMGINKSDIRCIIHYNMPSSFESYVQEVGRAGRDGQLAICHVLMNNSNNDKNELLKHIHANSIDRPTIRKLLQRVFIPCECLSHQSESTNNLSIQCKGHEVGIPIDVTVEELDLPSENIATLLCYVELQTKNYIKVLNNAYTMCKISSYGGPKMILLAAKTCVPLATAILLESKKDPSVVNKSVIEFNVIDVASAIGWESGITKYQLKNLEWISESGAARRSHLKVEFHTLGFRIKARGDLTSTELDNVLDELHESVLFQEKTKLYQLEECNEAFKQLANCFIDDGYSTLNLEKSNELKLTIRNYFERENSLPEYVVLQERALDTERVISDVRALISSYKDCTFTGRSIARIFQGISSPNFPAIVWGRCKFWRSHIHEDFNGLITIATQQLMQMKI</sequence>
<dbReference type="InterPro" id="IPR011545">
    <property type="entry name" value="DEAD/DEAH_box_helicase_dom"/>
</dbReference>
<dbReference type="Pfam" id="PF00270">
    <property type="entry name" value="DEAD"/>
    <property type="match status" value="1"/>
</dbReference>
<dbReference type="CDD" id="cd18018">
    <property type="entry name" value="DEXHc_RecQ4-like"/>
    <property type="match status" value="1"/>
</dbReference>
<keyword evidence="13" id="KW-0862">Zinc</keyword>
<dbReference type="SMART" id="SM00487">
    <property type="entry name" value="DEXDc"/>
    <property type="match status" value="1"/>
</dbReference>
<evidence type="ECO:0000256" key="3">
    <source>
        <dbReference type="ARBA" id="ARBA00022741"/>
    </source>
</evidence>
<dbReference type="EC" id="5.6.2.4" evidence="11"/>
<evidence type="ECO:0000313" key="17">
    <source>
        <dbReference type="EMBL" id="KAG6462692.1"/>
    </source>
</evidence>
<dbReference type="GO" id="GO:0009378">
    <property type="term" value="F:four-way junction helicase activity"/>
    <property type="evidence" value="ECO:0007669"/>
    <property type="project" value="TreeGrafter"/>
</dbReference>
<dbReference type="PROSITE" id="PS50158">
    <property type="entry name" value="ZF_CCHC"/>
    <property type="match status" value="1"/>
</dbReference>
<dbReference type="GO" id="GO:0008270">
    <property type="term" value="F:zinc ion binding"/>
    <property type="evidence" value="ECO:0007669"/>
    <property type="project" value="UniProtKB-KW"/>
</dbReference>
<gene>
    <name evidence="17" type="ORF">O3G_MSEX013417</name>
</gene>
<keyword evidence="13" id="KW-0479">Metal-binding</keyword>
<comment type="similarity">
    <text evidence="2">Belongs to the helicase family. RecQ subfamily.</text>
</comment>
<keyword evidence="7" id="KW-0238">DNA-binding</keyword>
<reference evidence="17" key="1">
    <citation type="journal article" date="2016" name="Insect Biochem. Mol. Biol.">
        <title>Multifaceted biological insights from a draft genome sequence of the tobacco hornworm moth, Manduca sexta.</title>
        <authorList>
            <person name="Kanost M.R."/>
            <person name="Arrese E.L."/>
            <person name="Cao X."/>
            <person name="Chen Y.R."/>
            <person name="Chellapilla S."/>
            <person name="Goldsmith M.R."/>
            <person name="Grosse-Wilde E."/>
            <person name="Heckel D.G."/>
            <person name="Herndon N."/>
            <person name="Jiang H."/>
            <person name="Papanicolaou A."/>
            <person name="Qu J."/>
            <person name="Soulages J.L."/>
            <person name="Vogel H."/>
            <person name="Walters J."/>
            <person name="Waterhouse R.M."/>
            <person name="Ahn S.J."/>
            <person name="Almeida F.C."/>
            <person name="An C."/>
            <person name="Aqrawi P."/>
            <person name="Bretschneider A."/>
            <person name="Bryant W.B."/>
            <person name="Bucks S."/>
            <person name="Chao H."/>
            <person name="Chevignon G."/>
            <person name="Christen J.M."/>
            <person name="Clarke D.F."/>
            <person name="Dittmer N.T."/>
            <person name="Ferguson L.C.F."/>
            <person name="Garavelou S."/>
            <person name="Gordon K.H.J."/>
            <person name="Gunaratna R.T."/>
            <person name="Han Y."/>
            <person name="Hauser F."/>
            <person name="He Y."/>
            <person name="Heidel-Fischer H."/>
            <person name="Hirsh A."/>
            <person name="Hu Y."/>
            <person name="Jiang H."/>
            <person name="Kalra D."/>
            <person name="Klinner C."/>
            <person name="Konig C."/>
            <person name="Kovar C."/>
            <person name="Kroll A.R."/>
            <person name="Kuwar S.S."/>
            <person name="Lee S.L."/>
            <person name="Lehman R."/>
            <person name="Li K."/>
            <person name="Li Z."/>
            <person name="Liang H."/>
            <person name="Lovelace S."/>
            <person name="Lu Z."/>
            <person name="Mansfield J.H."/>
            <person name="McCulloch K.J."/>
            <person name="Mathew T."/>
            <person name="Morton B."/>
            <person name="Muzny D.M."/>
            <person name="Neunemann D."/>
            <person name="Ongeri F."/>
            <person name="Pauchet Y."/>
            <person name="Pu L.L."/>
            <person name="Pyrousis I."/>
            <person name="Rao X.J."/>
            <person name="Redding A."/>
            <person name="Roesel C."/>
            <person name="Sanchez-Gracia A."/>
            <person name="Schaack S."/>
            <person name="Shukla A."/>
            <person name="Tetreau G."/>
            <person name="Wang Y."/>
            <person name="Xiong G.H."/>
            <person name="Traut W."/>
            <person name="Walsh T.K."/>
            <person name="Worley K.C."/>
            <person name="Wu D."/>
            <person name="Wu W."/>
            <person name="Wu Y.Q."/>
            <person name="Zhang X."/>
            <person name="Zou Z."/>
            <person name="Zucker H."/>
            <person name="Briscoe A.D."/>
            <person name="Burmester T."/>
            <person name="Clem R.J."/>
            <person name="Feyereisen R."/>
            <person name="Grimmelikhuijzen C.J.P."/>
            <person name="Hamodrakas S.J."/>
            <person name="Hansson B.S."/>
            <person name="Huguet E."/>
            <person name="Jermiin L.S."/>
            <person name="Lan Q."/>
            <person name="Lehman H.K."/>
            <person name="Lorenzen M."/>
            <person name="Merzendorfer H."/>
            <person name="Michalopoulos I."/>
            <person name="Morton D.B."/>
            <person name="Muthukrishnan S."/>
            <person name="Oakeshott J.G."/>
            <person name="Palmer W."/>
            <person name="Park Y."/>
            <person name="Passarelli A.L."/>
            <person name="Rozas J."/>
            <person name="Schwartz L.M."/>
            <person name="Smith W."/>
            <person name="Southgate A."/>
            <person name="Vilcinskas A."/>
            <person name="Vogt R."/>
            <person name="Wang P."/>
            <person name="Werren J."/>
            <person name="Yu X.Q."/>
            <person name="Zhou J.J."/>
            <person name="Brown S.J."/>
            <person name="Scherer S.E."/>
            <person name="Richards S."/>
            <person name="Blissard G.W."/>
        </authorList>
    </citation>
    <scope>NUCLEOTIDE SEQUENCE</scope>
</reference>
<evidence type="ECO:0000313" key="18">
    <source>
        <dbReference type="Proteomes" id="UP000791440"/>
    </source>
</evidence>
<keyword evidence="3" id="KW-0547">Nucleotide-binding</keyword>
<evidence type="ECO:0000256" key="6">
    <source>
        <dbReference type="ARBA" id="ARBA00022840"/>
    </source>
</evidence>
<dbReference type="InterPro" id="IPR001650">
    <property type="entry name" value="Helicase_C-like"/>
</dbReference>
<dbReference type="Pfam" id="PF00271">
    <property type="entry name" value="Helicase_C"/>
    <property type="match status" value="1"/>
</dbReference>
<comment type="catalytic activity">
    <reaction evidence="10">
        <text>Couples ATP hydrolysis with the unwinding of duplex DNA by translocating in the 3'-5' direction.</text>
        <dbReference type="EC" id="5.6.2.4"/>
    </reaction>
</comment>
<evidence type="ECO:0000256" key="2">
    <source>
        <dbReference type="ARBA" id="ARBA00005446"/>
    </source>
</evidence>